<feature type="transmembrane region" description="Helical" evidence="2">
    <location>
        <begin position="283"/>
        <end position="302"/>
    </location>
</feature>
<evidence type="ECO:0000256" key="2">
    <source>
        <dbReference type="SAM" id="Phobius"/>
    </source>
</evidence>
<protein>
    <submittedName>
        <fullName evidence="4">Peptidoglycan/LPS O-acetylase OafA/YrhL</fullName>
    </submittedName>
</protein>
<feature type="transmembrane region" description="Helical" evidence="2">
    <location>
        <begin position="231"/>
        <end position="248"/>
    </location>
</feature>
<dbReference type="GO" id="GO:0016747">
    <property type="term" value="F:acyltransferase activity, transferring groups other than amino-acyl groups"/>
    <property type="evidence" value="ECO:0007669"/>
    <property type="project" value="InterPro"/>
</dbReference>
<dbReference type="RefSeq" id="WP_184255542.1">
    <property type="nucleotide sequence ID" value="NZ_JACHIH010000005.1"/>
</dbReference>
<evidence type="ECO:0000256" key="1">
    <source>
        <dbReference type="SAM" id="MobiDB-lite"/>
    </source>
</evidence>
<feature type="transmembrane region" description="Helical" evidence="2">
    <location>
        <begin position="164"/>
        <end position="195"/>
    </location>
</feature>
<feature type="transmembrane region" description="Helical" evidence="2">
    <location>
        <begin position="20"/>
        <end position="41"/>
    </location>
</feature>
<dbReference type="GO" id="GO:0016020">
    <property type="term" value="C:membrane"/>
    <property type="evidence" value="ECO:0007669"/>
    <property type="project" value="TreeGrafter"/>
</dbReference>
<dbReference type="GO" id="GO:0000271">
    <property type="term" value="P:polysaccharide biosynthetic process"/>
    <property type="evidence" value="ECO:0007669"/>
    <property type="project" value="TreeGrafter"/>
</dbReference>
<feature type="region of interest" description="Disordered" evidence="1">
    <location>
        <begin position="374"/>
        <end position="409"/>
    </location>
</feature>
<organism evidence="4 5">
    <name type="scientific">Rhodopseudomonas rhenobacensis</name>
    <dbReference type="NCBI Taxonomy" id="87461"/>
    <lineage>
        <taxon>Bacteria</taxon>
        <taxon>Pseudomonadati</taxon>
        <taxon>Pseudomonadota</taxon>
        <taxon>Alphaproteobacteria</taxon>
        <taxon>Hyphomicrobiales</taxon>
        <taxon>Nitrobacteraceae</taxon>
        <taxon>Rhodopseudomonas</taxon>
    </lineage>
</organism>
<feature type="transmembrane region" description="Helical" evidence="2">
    <location>
        <begin position="207"/>
        <end position="224"/>
    </location>
</feature>
<evidence type="ECO:0000313" key="4">
    <source>
        <dbReference type="EMBL" id="MBB5046543.1"/>
    </source>
</evidence>
<feature type="transmembrane region" description="Helical" evidence="2">
    <location>
        <begin position="87"/>
        <end position="111"/>
    </location>
</feature>
<dbReference type="EMBL" id="JACHIH010000005">
    <property type="protein sequence ID" value="MBB5046543.1"/>
    <property type="molecule type" value="Genomic_DNA"/>
</dbReference>
<keyword evidence="2" id="KW-1133">Transmembrane helix</keyword>
<feature type="transmembrane region" description="Helical" evidence="2">
    <location>
        <begin position="308"/>
        <end position="329"/>
    </location>
</feature>
<dbReference type="Pfam" id="PF01757">
    <property type="entry name" value="Acyl_transf_3"/>
    <property type="match status" value="1"/>
</dbReference>
<dbReference type="PANTHER" id="PTHR23028:SF53">
    <property type="entry name" value="ACYL_TRANSF_3 DOMAIN-CONTAINING PROTEIN"/>
    <property type="match status" value="1"/>
</dbReference>
<reference evidence="4 5" key="1">
    <citation type="submission" date="2020-08" db="EMBL/GenBank/DDBJ databases">
        <title>Genomic Encyclopedia of Type Strains, Phase IV (KMG-IV): sequencing the most valuable type-strain genomes for metagenomic binning, comparative biology and taxonomic classification.</title>
        <authorList>
            <person name="Goeker M."/>
        </authorList>
    </citation>
    <scope>NUCLEOTIDE SEQUENCE [LARGE SCALE GENOMIC DNA]</scope>
    <source>
        <strain evidence="4 5">DSM 12706</strain>
    </source>
</reference>
<name>A0A7W7Z294_9BRAD</name>
<keyword evidence="2" id="KW-0812">Transmembrane</keyword>
<dbReference type="InterPro" id="IPR050879">
    <property type="entry name" value="Acyltransferase_3"/>
</dbReference>
<comment type="caution">
    <text evidence="4">The sequence shown here is derived from an EMBL/GenBank/DDBJ whole genome shotgun (WGS) entry which is preliminary data.</text>
</comment>
<proteinExistence type="predicted"/>
<dbReference type="PANTHER" id="PTHR23028">
    <property type="entry name" value="ACETYLTRANSFERASE"/>
    <property type="match status" value="1"/>
</dbReference>
<accession>A0A7W7Z294</accession>
<feature type="transmembrane region" description="Helical" evidence="2">
    <location>
        <begin position="53"/>
        <end position="75"/>
    </location>
</feature>
<dbReference type="Proteomes" id="UP000542353">
    <property type="component" value="Unassembled WGS sequence"/>
</dbReference>
<feature type="domain" description="Acyltransferase 3" evidence="3">
    <location>
        <begin position="15"/>
        <end position="324"/>
    </location>
</feature>
<evidence type="ECO:0000259" key="3">
    <source>
        <dbReference type="Pfam" id="PF01757"/>
    </source>
</evidence>
<keyword evidence="5" id="KW-1185">Reference proteome</keyword>
<keyword evidence="2" id="KW-0472">Membrane</keyword>
<gene>
    <name evidence="4" type="ORF">HNR60_001291</name>
</gene>
<evidence type="ECO:0000313" key="5">
    <source>
        <dbReference type="Proteomes" id="UP000542353"/>
    </source>
</evidence>
<dbReference type="AlphaFoldDB" id="A0A7W7Z294"/>
<feature type="transmembrane region" description="Helical" evidence="2">
    <location>
        <begin position="254"/>
        <end position="271"/>
    </location>
</feature>
<dbReference type="InterPro" id="IPR002656">
    <property type="entry name" value="Acyl_transf_3_dom"/>
</dbReference>
<sequence length="409" mass="45363">MKQRILADCLGGRNNNFDILRLTFSLFVLVGHSFVLDPPSYPVPFHSILKSTWLGSLGVLGFFAISGFLVADSAARHTTIGFTAARVLRIFPALIVSLLLTILLMMNYSSLPARAFLTHPETVWYFVCNVIFYKQTVTLPGIVDGIPNVMNGALWTLNSEVRAYFLLGLVAAFNVMSNKVLATTSVVLVMLVGYFNFGDLPTQLNLPLWKSVSIYFAVGVLFWIYRSSIILDWKVAALCGAWFIWFQGAPYFDVIAPIPWCYFVLCLAYLTPPLPLAQRIGDLSYGLYIYAWPIQLLVSYHVKGIGPWTHVFITLAIAASIAWLSWTLIEKPSLALKRYFMRPLDWQAAGLFFVRSLAGLLRRVFPSASSKVVNPPNAAAGREAVEDPADPTYSDGFSGVPVSKSRAHG</sequence>
<feature type="transmembrane region" description="Helical" evidence="2">
    <location>
        <begin position="123"/>
        <end position="143"/>
    </location>
</feature>